<evidence type="ECO:0000313" key="2">
    <source>
        <dbReference type="Proteomes" id="UP000553963"/>
    </source>
</evidence>
<proteinExistence type="predicted"/>
<comment type="caution">
    <text evidence="1">The sequence shown here is derived from an EMBL/GenBank/DDBJ whole genome shotgun (WGS) entry which is preliminary data.</text>
</comment>
<name>A0A840AU53_9HYPH</name>
<dbReference type="EMBL" id="JACIDS010000005">
    <property type="protein sequence ID" value="MBB3932718.1"/>
    <property type="molecule type" value="Genomic_DNA"/>
</dbReference>
<keyword evidence="2" id="KW-1185">Reference proteome</keyword>
<dbReference type="PANTHER" id="PTHR39327">
    <property type="match status" value="1"/>
</dbReference>
<accession>A0A840AU53</accession>
<dbReference type="InterPro" id="IPR010319">
    <property type="entry name" value="Transglutaminase-like_Cys_pept"/>
</dbReference>
<reference evidence="1 2" key="1">
    <citation type="submission" date="2020-08" db="EMBL/GenBank/DDBJ databases">
        <title>Genomic Encyclopedia of Type Strains, Phase IV (KMG-IV): sequencing the most valuable type-strain genomes for metagenomic binning, comparative biology and taxonomic classification.</title>
        <authorList>
            <person name="Goeker M."/>
        </authorList>
    </citation>
    <scope>NUCLEOTIDE SEQUENCE [LARGE SCALE GENOMIC DNA]</scope>
    <source>
        <strain evidence="1 2">DSM 25966</strain>
    </source>
</reference>
<evidence type="ECO:0000313" key="1">
    <source>
        <dbReference type="EMBL" id="MBB3932718.1"/>
    </source>
</evidence>
<protein>
    <submittedName>
        <fullName evidence="1">Putative transglutaminase-like cysteine proteinase</fullName>
    </submittedName>
</protein>
<dbReference type="Proteomes" id="UP000553963">
    <property type="component" value="Unassembled WGS sequence"/>
</dbReference>
<dbReference type="Gene3D" id="3.10.620.30">
    <property type="match status" value="1"/>
</dbReference>
<dbReference type="AlphaFoldDB" id="A0A840AU53"/>
<gene>
    <name evidence="1" type="ORF">GGR25_003782</name>
</gene>
<organism evidence="1 2">
    <name type="scientific">Kaistia hirudinis</name>
    <dbReference type="NCBI Taxonomy" id="1293440"/>
    <lineage>
        <taxon>Bacteria</taxon>
        <taxon>Pseudomonadati</taxon>
        <taxon>Pseudomonadota</taxon>
        <taxon>Alphaproteobacteria</taxon>
        <taxon>Hyphomicrobiales</taxon>
        <taxon>Kaistiaceae</taxon>
        <taxon>Kaistia</taxon>
    </lineage>
</organism>
<dbReference type="Pfam" id="PF06035">
    <property type="entry name" value="Peptidase_C93"/>
    <property type="match status" value="1"/>
</dbReference>
<dbReference type="PANTHER" id="PTHR39327:SF1">
    <property type="entry name" value="BLR5470 PROTEIN"/>
    <property type="match status" value="1"/>
</dbReference>
<sequence>MSPFMHVVGPTTQPIGHHDLCSRMPAECRERTASDQPVHLTPERWNLLIAINDNVNTAIQPDTDKDIYGKDEYWAYPDAGKGDCEDYVLLKRRELMERGWPAGSLLITVVRQTNGDGHAILTVRTDRGDLVLDNLEGKILLWSHTDYQFVKRQSDTDSGRWVSIDDGRAPLVGSIAKR</sequence>